<feature type="compositionally biased region" description="Low complexity" evidence="1">
    <location>
        <begin position="183"/>
        <end position="197"/>
    </location>
</feature>
<dbReference type="Proteomes" id="UP001151760">
    <property type="component" value="Unassembled WGS sequence"/>
</dbReference>
<sequence>MKAVKDKDALQKIVDSWFASSKNLWKLIDCGMSSTVKIGLGYGIQSNAEVLSYEEEMDRGIFVLKETDPGYYDIPLYSRFKQVEYKGVPHPLSGDYTPREQEDIDDSLYVYGKYGPQPQSPSPTVSNVSSISFSICPSNDSDGELGTVSGASSTHYSTCQSNDSDGEPGTVSDHSVNDDPVSTQKTQPKVPTPTQTVDPSCAQHVKPPRQPIKTPVTSSPIPSYKRQNWNQRMERELGAGYSFERKSCFVCGSLSHLIKDCDYYEKKMAREAALKSKRVVHTNDRQATPAWNNTNRINKANQFNPRPVNVRPNLSTASNTFKTGRVNVNTGHGNINSGSVHVNAGTQIKSGASRFNTGKQHVNSDRMYVNSGTQNKSGGSRVNTGKQNVNTARVNRPVLSNQTSQVNLKSPKKCFSKQSSPVNRPFSRNTAYKSNIYAVKGKMGTAVKTSAGCVWRKTTPQPLQYQCGPTPPHP</sequence>
<feature type="compositionally biased region" description="Polar residues" evidence="1">
    <location>
        <begin position="149"/>
        <end position="163"/>
    </location>
</feature>
<feature type="region of interest" description="Disordered" evidence="1">
    <location>
        <begin position="297"/>
        <end position="318"/>
    </location>
</feature>
<organism evidence="2 3">
    <name type="scientific">Tanacetum coccineum</name>
    <dbReference type="NCBI Taxonomy" id="301880"/>
    <lineage>
        <taxon>Eukaryota</taxon>
        <taxon>Viridiplantae</taxon>
        <taxon>Streptophyta</taxon>
        <taxon>Embryophyta</taxon>
        <taxon>Tracheophyta</taxon>
        <taxon>Spermatophyta</taxon>
        <taxon>Magnoliopsida</taxon>
        <taxon>eudicotyledons</taxon>
        <taxon>Gunneridae</taxon>
        <taxon>Pentapetalae</taxon>
        <taxon>asterids</taxon>
        <taxon>campanulids</taxon>
        <taxon>Asterales</taxon>
        <taxon>Asteraceae</taxon>
        <taxon>Asteroideae</taxon>
        <taxon>Anthemideae</taxon>
        <taxon>Anthemidinae</taxon>
        <taxon>Tanacetum</taxon>
    </lineage>
</organism>
<accession>A0ABQ5A501</accession>
<gene>
    <name evidence="2" type="ORF">Tco_0803106</name>
</gene>
<feature type="region of interest" description="Disordered" evidence="1">
    <location>
        <begin position="368"/>
        <end position="427"/>
    </location>
</feature>
<protein>
    <recommendedName>
        <fullName evidence="4">CCHC-type domain-containing protein</fullName>
    </recommendedName>
</protein>
<evidence type="ECO:0000313" key="3">
    <source>
        <dbReference type="Proteomes" id="UP001151760"/>
    </source>
</evidence>
<reference evidence="2" key="2">
    <citation type="submission" date="2022-01" db="EMBL/GenBank/DDBJ databases">
        <authorList>
            <person name="Yamashiro T."/>
            <person name="Shiraishi A."/>
            <person name="Satake H."/>
            <person name="Nakayama K."/>
        </authorList>
    </citation>
    <scope>NUCLEOTIDE SEQUENCE</scope>
</reference>
<reference evidence="2" key="1">
    <citation type="journal article" date="2022" name="Int. J. Mol. Sci.">
        <title>Draft Genome of Tanacetum Coccineum: Genomic Comparison of Closely Related Tanacetum-Family Plants.</title>
        <authorList>
            <person name="Yamashiro T."/>
            <person name="Shiraishi A."/>
            <person name="Nakayama K."/>
            <person name="Satake H."/>
        </authorList>
    </citation>
    <scope>NUCLEOTIDE SEQUENCE</scope>
</reference>
<name>A0ABQ5A501_9ASTR</name>
<evidence type="ECO:0000256" key="1">
    <source>
        <dbReference type="SAM" id="MobiDB-lite"/>
    </source>
</evidence>
<keyword evidence="3" id="KW-1185">Reference proteome</keyword>
<feature type="region of interest" description="Disordered" evidence="1">
    <location>
        <begin position="144"/>
        <end position="224"/>
    </location>
</feature>
<feature type="compositionally biased region" description="Polar residues" evidence="1">
    <location>
        <begin position="370"/>
        <end position="408"/>
    </location>
</feature>
<feature type="compositionally biased region" description="Polar residues" evidence="1">
    <location>
        <begin position="416"/>
        <end position="427"/>
    </location>
</feature>
<dbReference type="EMBL" id="BQNB010011864">
    <property type="protein sequence ID" value="GJS96138.1"/>
    <property type="molecule type" value="Genomic_DNA"/>
</dbReference>
<proteinExistence type="predicted"/>
<feature type="compositionally biased region" description="Polar residues" evidence="1">
    <location>
        <begin position="215"/>
        <end position="224"/>
    </location>
</feature>
<evidence type="ECO:0008006" key="4">
    <source>
        <dbReference type="Google" id="ProtNLM"/>
    </source>
</evidence>
<evidence type="ECO:0000313" key="2">
    <source>
        <dbReference type="EMBL" id="GJS96138.1"/>
    </source>
</evidence>
<comment type="caution">
    <text evidence="2">The sequence shown here is derived from an EMBL/GenBank/DDBJ whole genome shotgun (WGS) entry which is preliminary data.</text>
</comment>